<keyword evidence="2" id="KW-1003">Cell membrane</keyword>
<dbReference type="InterPro" id="IPR003593">
    <property type="entry name" value="AAA+_ATPase"/>
</dbReference>
<evidence type="ECO:0000256" key="3">
    <source>
        <dbReference type="ARBA" id="ARBA00022741"/>
    </source>
</evidence>
<evidence type="ECO:0000313" key="9">
    <source>
        <dbReference type="EMBL" id="MBE6058990.1"/>
    </source>
</evidence>
<dbReference type="GO" id="GO:0016887">
    <property type="term" value="F:ATP hydrolysis activity"/>
    <property type="evidence" value="ECO:0007669"/>
    <property type="project" value="InterPro"/>
</dbReference>
<dbReference type="InterPro" id="IPR050086">
    <property type="entry name" value="MetN_ABC_transporter-like"/>
</dbReference>
<protein>
    <submittedName>
        <fullName evidence="9">Methionine ABC transporter ATP-binding protein</fullName>
    </submittedName>
</protein>
<keyword evidence="1" id="KW-0813">Transport</keyword>
<organism evidence="9 10">
    <name type="scientific">Clostridium sulfidigenes</name>
    <dbReference type="NCBI Taxonomy" id="318464"/>
    <lineage>
        <taxon>Bacteria</taxon>
        <taxon>Bacillati</taxon>
        <taxon>Bacillota</taxon>
        <taxon>Clostridia</taxon>
        <taxon>Eubacteriales</taxon>
        <taxon>Clostridiaceae</taxon>
        <taxon>Clostridium</taxon>
    </lineage>
</organism>
<proteinExistence type="predicted"/>
<dbReference type="PROSITE" id="PS50893">
    <property type="entry name" value="ABC_TRANSPORTER_2"/>
    <property type="match status" value="1"/>
</dbReference>
<feature type="domain" description="ABC transporter" evidence="8">
    <location>
        <begin position="2"/>
        <end position="237"/>
    </location>
</feature>
<dbReference type="Pfam" id="PF09383">
    <property type="entry name" value="NIL"/>
    <property type="match status" value="1"/>
</dbReference>
<gene>
    <name evidence="9" type="ORF">E7215_02265</name>
</gene>
<dbReference type="PROSITE" id="PS00211">
    <property type="entry name" value="ABC_TRANSPORTER_1"/>
    <property type="match status" value="1"/>
</dbReference>
<comment type="caution">
    <text evidence="9">The sequence shown here is derived from an EMBL/GenBank/DDBJ whole genome shotgun (WGS) entry which is preliminary data.</text>
</comment>
<dbReference type="InterPro" id="IPR027417">
    <property type="entry name" value="P-loop_NTPase"/>
</dbReference>
<dbReference type="Gene3D" id="3.30.70.260">
    <property type="match status" value="1"/>
</dbReference>
<name>A0A927W969_9CLOT</name>
<keyword evidence="3" id="KW-0547">Nucleotide-binding</keyword>
<keyword evidence="7" id="KW-0472">Membrane</keyword>
<dbReference type="GO" id="GO:0006865">
    <property type="term" value="P:amino acid transport"/>
    <property type="evidence" value="ECO:0007669"/>
    <property type="project" value="UniProtKB-KW"/>
</dbReference>
<evidence type="ECO:0000256" key="1">
    <source>
        <dbReference type="ARBA" id="ARBA00022448"/>
    </source>
</evidence>
<evidence type="ECO:0000259" key="8">
    <source>
        <dbReference type="PROSITE" id="PS50893"/>
    </source>
</evidence>
<dbReference type="InterPro" id="IPR018449">
    <property type="entry name" value="NIL_domain"/>
</dbReference>
<evidence type="ECO:0000256" key="2">
    <source>
        <dbReference type="ARBA" id="ARBA00022475"/>
    </source>
</evidence>
<dbReference type="Proteomes" id="UP000768462">
    <property type="component" value="Unassembled WGS sequence"/>
</dbReference>
<dbReference type="Gene3D" id="3.40.50.300">
    <property type="entry name" value="P-loop containing nucleotide triphosphate hydrolases"/>
    <property type="match status" value="1"/>
</dbReference>
<keyword evidence="6" id="KW-0029">Amino-acid transport</keyword>
<evidence type="ECO:0000256" key="7">
    <source>
        <dbReference type="ARBA" id="ARBA00023136"/>
    </source>
</evidence>
<evidence type="ECO:0000256" key="6">
    <source>
        <dbReference type="ARBA" id="ARBA00022970"/>
    </source>
</evidence>
<dbReference type="EMBL" id="SVCM01000027">
    <property type="protein sequence ID" value="MBE6058990.1"/>
    <property type="molecule type" value="Genomic_DNA"/>
</dbReference>
<dbReference type="SMART" id="SM00382">
    <property type="entry name" value="AAA"/>
    <property type="match status" value="1"/>
</dbReference>
<dbReference type="InterPro" id="IPR045865">
    <property type="entry name" value="ACT-like_dom_sf"/>
</dbReference>
<reference evidence="9" key="1">
    <citation type="submission" date="2019-04" db="EMBL/GenBank/DDBJ databases">
        <title>Evolution of Biomass-Degrading Anaerobic Consortia Revealed by Metagenomics.</title>
        <authorList>
            <person name="Peng X."/>
        </authorList>
    </citation>
    <scope>NUCLEOTIDE SEQUENCE</scope>
    <source>
        <strain evidence="9">SIG254</strain>
    </source>
</reference>
<accession>A0A927W969</accession>
<evidence type="ECO:0000256" key="4">
    <source>
        <dbReference type="ARBA" id="ARBA00022840"/>
    </source>
</evidence>
<keyword evidence="4 9" id="KW-0067">ATP-binding</keyword>
<dbReference type="AlphaFoldDB" id="A0A927W969"/>
<evidence type="ECO:0000313" key="10">
    <source>
        <dbReference type="Proteomes" id="UP000768462"/>
    </source>
</evidence>
<dbReference type="SUPFAM" id="SSF55021">
    <property type="entry name" value="ACT-like"/>
    <property type="match status" value="1"/>
</dbReference>
<evidence type="ECO:0000256" key="5">
    <source>
        <dbReference type="ARBA" id="ARBA00022967"/>
    </source>
</evidence>
<dbReference type="InterPro" id="IPR017871">
    <property type="entry name" value="ABC_transporter-like_CS"/>
</dbReference>
<dbReference type="GO" id="GO:0005524">
    <property type="term" value="F:ATP binding"/>
    <property type="evidence" value="ECO:0007669"/>
    <property type="project" value="UniProtKB-KW"/>
</dbReference>
<dbReference type="InterPro" id="IPR003439">
    <property type="entry name" value="ABC_transporter-like_ATP-bd"/>
</dbReference>
<dbReference type="SUPFAM" id="SSF52540">
    <property type="entry name" value="P-loop containing nucleoside triphosphate hydrolases"/>
    <property type="match status" value="1"/>
</dbReference>
<dbReference type="PANTHER" id="PTHR43166">
    <property type="entry name" value="AMINO ACID IMPORT ATP-BINDING PROTEIN"/>
    <property type="match status" value="1"/>
</dbReference>
<sequence length="319" mass="35615">MIKIKGLQKSFDNVEVIKGLDLEIKKGEIYGIAGQSGSGKSTLLRCINGLIPYDGGSLAIDGMEVKDFDKKELRKFRKDIGMIFQQFSLLDRLSVFDNIALPMKLWKYNESQIDKKVKELVQIIGIADKLNSMPYELSGGQKQRVAIARALTMNPKIILSDESTSALDPKTTSSILSLLGEINKTFGITIVLVTHQMEVIREICDNVSVMENGIFTASGTPAEVFFNQEDKLTNLLGENKIFLPNNGVNIKLMLNQNTDEKYVISDISNLLNIRIMIVDGGICKYRSGEFGKFIINFDNGALNEVINLLNQKNINWKLV</sequence>
<dbReference type="PANTHER" id="PTHR43166:SF30">
    <property type="entry name" value="METHIONINE IMPORT ATP-BINDING PROTEIN METN"/>
    <property type="match status" value="1"/>
</dbReference>
<keyword evidence="5" id="KW-1278">Translocase</keyword>
<dbReference type="Pfam" id="PF00005">
    <property type="entry name" value="ABC_tran"/>
    <property type="match status" value="1"/>
</dbReference>